<dbReference type="Pfam" id="PF20500">
    <property type="entry name" value="DNA-PKcs_N"/>
    <property type="match status" value="1"/>
</dbReference>
<dbReference type="PANTHER" id="PTHR11139">
    <property type="entry name" value="ATAXIA TELANGIECTASIA MUTATED ATM -RELATED"/>
    <property type="match status" value="1"/>
</dbReference>
<feature type="region of interest" description="Disordered" evidence="2">
    <location>
        <begin position="1864"/>
        <end position="1893"/>
    </location>
</feature>
<dbReference type="SMART" id="SM01343">
    <property type="entry name" value="FATC"/>
    <property type="match status" value="1"/>
</dbReference>
<dbReference type="InterPro" id="IPR000403">
    <property type="entry name" value="PI3/4_kinase_cat_dom"/>
</dbReference>
<feature type="compositionally biased region" description="Polar residues" evidence="2">
    <location>
        <begin position="1881"/>
        <end position="1890"/>
    </location>
</feature>
<dbReference type="GO" id="GO:0005634">
    <property type="term" value="C:nucleus"/>
    <property type="evidence" value="ECO:0007669"/>
    <property type="project" value="InterPro"/>
</dbReference>
<dbReference type="Proteomes" id="UP000274504">
    <property type="component" value="Unassembled WGS sequence"/>
</dbReference>
<feature type="domain" description="FATC" evidence="4">
    <location>
        <begin position="4021"/>
        <end position="4053"/>
    </location>
</feature>
<evidence type="ECO:0000259" key="3">
    <source>
        <dbReference type="PROSITE" id="PS50290"/>
    </source>
</evidence>
<dbReference type="GO" id="GO:0004674">
    <property type="term" value="F:protein serine/threonine kinase activity"/>
    <property type="evidence" value="ECO:0007669"/>
    <property type="project" value="TreeGrafter"/>
</dbReference>
<dbReference type="SMART" id="SM01344">
    <property type="entry name" value="NUC194"/>
    <property type="match status" value="1"/>
</dbReference>
<dbReference type="PROSITE" id="PS51190">
    <property type="entry name" value="FATC"/>
    <property type="match status" value="1"/>
</dbReference>
<protein>
    <submittedName>
        <fullName evidence="7">DRIM domain-containing protein</fullName>
    </submittedName>
</protein>
<dbReference type="Gene3D" id="3.30.1010.10">
    <property type="entry name" value="Phosphatidylinositol 3-kinase Catalytic Subunit, Chain A, domain 4"/>
    <property type="match status" value="1"/>
</dbReference>
<feature type="region of interest" description="Disordered" evidence="2">
    <location>
        <begin position="361"/>
        <end position="393"/>
    </location>
</feature>
<organism evidence="7">
    <name type="scientific">Hymenolepis diminuta</name>
    <name type="common">Rat tapeworm</name>
    <dbReference type="NCBI Taxonomy" id="6216"/>
    <lineage>
        <taxon>Eukaryota</taxon>
        <taxon>Metazoa</taxon>
        <taxon>Spiralia</taxon>
        <taxon>Lophotrochozoa</taxon>
        <taxon>Platyhelminthes</taxon>
        <taxon>Cestoda</taxon>
        <taxon>Eucestoda</taxon>
        <taxon>Cyclophyllidea</taxon>
        <taxon>Hymenolepididae</taxon>
        <taxon>Hymenolepis</taxon>
    </lineage>
</organism>
<dbReference type="WBParaSite" id="HDID_0000916001-mRNA-1">
    <property type="protein sequence ID" value="HDID_0000916001-mRNA-1"/>
    <property type="gene ID" value="HDID_0000916001"/>
</dbReference>
<dbReference type="Pfam" id="PF08163">
    <property type="entry name" value="DNAPKcs_CC3"/>
    <property type="match status" value="1"/>
</dbReference>
<evidence type="ECO:0000313" key="7">
    <source>
        <dbReference type="WBParaSite" id="HDID_0000916001-mRNA-1"/>
    </source>
</evidence>
<dbReference type="SUPFAM" id="SSF56112">
    <property type="entry name" value="Protein kinase-like (PK-like)"/>
    <property type="match status" value="1"/>
</dbReference>
<reference evidence="5 6" key="2">
    <citation type="submission" date="2018-11" db="EMBL/GenBank/DDBJ databases">
        <authorList>
            <consortium name="Pathogen Informatics"/>
        </authorList>
    </citation>
    <scope>NUCLEOTIDE SEQUENCE [LARGE SCALE GENOMIC DNA]</scope>
</reference>
<dbReference type="Gene3D" id="1.10.1070.11">
    <property type="entry name" value="Phosphatidylinositol 3-/4-kinase, catalytic domain"/>
    <property type="match status" value="1"/>
</dbReference>
<evidence type="ECO:0000259" key="4">
    <source>
        <dbReference type="PROSITE" id="PS51190"/>
    </source>
</evidence>
<keyword evidence="1" id="KW-0175">Coiled coil</keyword>
<dbReference type="InterPro" id="IPR011009">
    <property type="entry name" value="Kinase-like_dom_sf"/>
</dbReference>
<dbReference type="Pfam" id="PF00454">
    <property type="entry name" value="PI3_PI4_kinase"/>
    <property type="match status" value="1"/>
</dbReference>
<dbReference type="InterPro" id="IPR003152">
    <property type="entry name" value="FATC_dom"/>
</dbReference>
<feature type="compositionally biased region" description="Acidic residues" evidence="2">
    <location>
        <begin position="361"/>
        <end position="381"/>
    </location>
</feature>
<dbReference type="PROSITE" id="PS50290">
    <property type="entry name" value="PI3_4_KINASE_3"/>
    <property type="match status" value="1"/>
</dbReference>
<dbReference type="InterPro" id="IPR046804">
    <property type="entry name" value="DNA-PKcs_N"/>
</dbReference>
<feature type="compositionally biased region" description="Polar residues" evidence="2">
    <location>
        <begin position="384"/>
        <end position="393"/>
    </location>
</feature>
<sequence length="4053" mass="456668">MMGIILGSITWTFWNYLILGLFAPNLQSLKRLGCIFLERYTGSTVISSTSTTYLRERFYGFLAKLLAEKLSHRTKKAEFIVISAVSSSIAKLLQSADVKPKQGDADKFFGYSLQILLADLDKISQYKTIKSACKLLSASCKHVSSCDWSKAQAVIVYLQNLTNHKNSSLASTARGSYTALLKFVSKSDSISDGEIKIILNKVIPFLTENFALEALPTKLLSFRLKGLSILLPLYVKHSANHDSTQILALEVQEITRMANEISNNPVLPLAYCLTDLLDALLNLLTKLPEMRESLVDSLKLGIISCFQAYPRLSQASTESIARILIKIIEKMADDKDVLAVLDEAFYHIVLQTCSHSPFDLDASESDDDDSNEAEKDTEEDSFEKSQQPNVSSQAEVAIPLPSFREYLPLWRYLLGLPTGIRKKENHKFIPKHCSALVLRFLFNSSLAIVKRLDFSYDELSADTIDLETQIDIKTPHDVLILSNIAEFLERILPDCTVENFKESGASFLQSCLQLVERYPLLSGLYRLLKLAILLAKRSGFFQPNELAFDTHLHSFARFLIGSFSPLGALSADDLTIARSSCLLSFPLSVIGHSNVTQIGHIIASISKLVNFQGRCASLAIEIASAVEEWLKETKADPSFYPTAFSALVPALVNLLNVNSDKPVRAKSVFPLIGRRSYHSNLRTELRHALKAISRPSIALNTNSLIREAQIKVIELIGRNVSHWNLLNMEEISEEVCDKFVEILPIGKGVFDDLYLYLPFPDLRPRIRLSDLRLLTRILYILLWRPRSSKILNNEISKGFSRQTRVCAAEYIHEYIVFGLNNQRAASNDPTEPIGSSDASYWQLLFQVVFILGADDDPLIRRLFRSLAFQLVHWYAGYSIAGLCESKLLQKTLLRILKLIPPEDGIFGVIESAWPIPESVDISRKKLASICLRDFLDWMNSETPGMKRRRSSLGDESLNDLLRQILDGLCREGSASVVFIDVVAPLLAERPELTRKYIYVLIDAFKRPGKNFSPTVLKRAFNLIIDLIKQSPEDLVFEDYSTTSKRPRLTRATQNKPNIDSLVPVTWEHASVSSCVKSFLKECQDSPNRKLFQELIEQVLSAANLQLIPQIILDSESLVSMLEGNIENPTGFINCLDNYSWLISSNLLSSSKFLEVINLPNCLVIVKLEAYCLSPESQNPGGTATILNFLISLLRSKPRTELSSIFIESHSIWNFLVLCLLNPVKVGIKSDENTAITVLKLLSKGDIDFVKGSISRFFESKGISRNLLNVESNWINEDNTDILSSISLLISNVKVDIGLQDLFPYYINKKMCQDVLITLKAASLSIAPDVISKLIQSVFTISAFFKYQISYDREFILNLVNHSNKCRIHPVSLLSILGLNQENEALLESPNMVISTLLKFLTIYSRESNKLRMNQLCEGITNMWKSRIEPLLLSKDFDIGLFVDLLEAIISLSQIVKNLDMLAFFLQSDITPTNFTLSNERRDEIVEAVKYLVASNLPLDLGEVTTNPVKLAECSTVLKSILSLLETLSCPEAIRMLMMAFCRYDDHFMDDELEESLRSAMRRIWTRPLNQEQLLTSALNYFEQAFSSANPSPAFINLWHRYIQKFLKPLLLSVSPSTLERLAVRNITKWIQIFESNASGDGVNVTQWLWRLLNRGLTFYLLVTIYNRLPKTVLHGLTAGGVGSVLRAFLGPSKLDLIHSGQIKGTELTATIMKRACISLQDHLNPPFNAPLINELESTAKTLKRTVWHASLACLVATISATQTQEKAFSYIHVSDPLSRFLPDKSFTFPRHRSGKYRSAFIELREQFWLPSEREPYFGRINVESQGTDSSSRQGNKSGGLLLESSFSVEINRFMRASGTQIIRGSTSPTDFKKPLSPRVSPLSSTTSSDVRQIEETEAEPNYVNLEVDPLNMTSPMITFVGLLKHMSRLDLLKPSRSNDIPQIIKFLYDQFNSNRGNDNVRAFVVKLVINCPEAFKPFSKHWFPLLLTYASSNTEALLDSSGLSSLTIEICLLLADWSRSNILPTTEMEKTAAEELLAFLVKHAWIRVSDGGEPDIIEGIVPALKHNLELIQLLAESWLPAGVRIPYRDLLAELQSRVDNKRTIFALHLFKTILISCQRFIPEDDNLPLSQFVSTLLQHIYQTQKTLLTASWECSALLASKCFTEQSFTTSAGEFLRSRGLNILPLSTFPKDLHPLINELWSIVTELNTVHRRKRAIDVPIISVIEASCTAAFHWSVLALHLTNSLLGTGIPESIEPNSFENCLRMFTKLIEDFNENKLGFALEQTAKIEVLQSIINSNAFEMIKFGNAVVLFHGTMLILRMVQLVKNIPQNNRDFNMETRNGLVLRFLRFLLSTLTRSNSTPNSRKIAYRIFIEARRNEKNTENRELMEICYLGLSYGLCAEDDDRLRRQLRKYVSEHCFDSSFAPGLSLSLSRCLQAFQLLSSGHCGSTEDPTLVSSIGRHLISTSLEIVLEPAIKSAEFRHPFRKSPLDPHYPFTDAGFSRTSISISQSLLDPVVFSVTQRLKRSQTQLLETSLVSATLSLSGGDSTQTQLLETQQMPSTSAFTQFGEPPSDQSVPKQAFFSVKSRRKVKIDLKNLSPVEKLRRKFLFAATLAAQNPDSASSSGNSIREFFKKRTIQRQHAETSIGTSSLSLTEHETPTRLCRRHRIGALPDVEKITPEALLKPLFQLAKSDSYICGPVLLGLVLESIVVSSGKGVDDGFVKELGASLVRLLTRGGFDQITVCLSLIWELGSGLEREGIIFSIIPEPTILMASAISAEKPMIGVLIMEEAFCNLVMRCTPHESSSLSPWTSKRRRFYTSSIPTFILPQEEIEVVSIESDTSTSKITAATFWWQLTRLYLSIGRSEEILGWLCDRWTSGSESTHLLKRLGRAIVTKGFGDYEGAALQLKEILQTFTDENESELKNSSGMDIEDSDVSNIWTSKASGLNTELRLVCREELLHCLNSLGSWKDLDIYAVDFAKYLGVSQTDDSSYSVDEASTLNILDDEFASLWKDPYLADNILPQVVHSRLQLCLSSEINKTLSDQHQEATYELSNFIRIMDSGLLSNSQDVEPKYAYELALLSILREDLSKAQFYCKEAFEHLAHTWSSKEDKEKCLERVQLITELKEYLEASSSGLDSDVALKLLILWQERCSMKKCSEEIINSRLFYLSKLKESGKLSLGEKLLLTNIDFRLKCCSDFSRSGNAKRAINSLPQLHQLIRRIDNDDQYRQLAWCNAFSRAWITEYLKNAVYCFEEERSSVGFENGLGQCLSSLSQCIDVYDSLRIPTSPENVDLNIVQFSHAISIAQVLSAFHDLSVSGRLSDGASKRLTSSLQPTLKVRFVKIHGLEEVEKADDFLQASALAFFKRCVDLAMGVPYTEDRGDKEPVSAEKTLCRQNLIVYKPDEALLEVANFCNNRIDGESADRDSYTETFSRSVLTAMRMGSEGGRIHFGRVLQLEVARCSTTPSTYDPNMFRDLTENLSPWMFSQWFDRLMMAPLEGGLCLVNDILRRIAAKFPQSLFLSFRVLLTSFYNWNFVGQSSFEHFMTNLTNEGKSDVAVFYSEIHDVFSKLVNLSNFIEQLEYFDEPDLVFKDWVNNYAKKTIHSSNFNPTDLANSCNTLLKGGFLRLPPKIVFNLHFCIKPFQKSFQVLASLRRPKLVRLLGSDGRWRGWLVKGGEDLRQDSNIQRLLGFANHAISSGVIGSESNTSFTPLRTYVVVPVSSQRGIIQWLDGTTTLFSFCTNAMADKEKERFSDEINALNTEISRHRGDLLWRIEIESAASSVVSRFSELENFVYSLRLIRRGLFKSIATSAEHFVSLRYRLISSHASLSALYFILGKFCKSSGVGDHHLENFLLDRSSGSLIGIDFGYVFGVSLSFPSPEYVPIRLTSSLRELLEPSGPAGLFGSTLSRTLASLRHKSNLFLSSLQIMNYHVYFCLQTFIDDKSTTDWSVFSEPYNQSVEEYQRSRLLLIRRKLIGDCPAEILIDDLRARFGSREWFNRFEMIVRSSVIDDGTNLKGALPPNEQTRRLICLSTCPELLARMYPGWNAAI</sequence>
<feature type="domain" description="PI3K/PI4K catalytic" evidence="3">
    <location>
        <begin position="3646"/>
        <end position="3982"/>
    </location>
</feature>
<name>A0A0R3SUI2_HYMDI</name>
<dbReference type="InterPro" id="IPR036940">
    <property type="entry name" value="PI3/4_kinase_cat_sf"/>
</dbReference>
<dbReference type="InterPro" id="IPR012582">
    <property type="entry name" value="DNAPKcs_CC3"/>
</dbReference>
<accession>A0A0R3SUI2</accession>
<evidence type="ECO:0000256" key="1">
    <source>
        <dbReference type="SAM" id="Coils"/>
    </source>
</evidence>
<dbReference type="OrthoDB" id="431717at2759"/>
<evidence type="ECO:0000256" key="2">
    <source>
        <dbReference type="SAM" id="MobiDB-lite"/>
    </source>
</evidence>
<dbReference type="STRING" id="6216.A0A0R3SUI2"/>
<reference evidence="7" key="1">
    <citation type="submission" date="2016-04" db="UniProtKB">
        <authorList>
            <consortium name="WormBaseParasite"/>
        </authorList>
    </citation>
    <scope>IDENTIFICATION</scope>
</reference>
<evidence type="ECO:0000313" key="5">
    <source>
        <dbReference type="EMBL" id="VDL61476.1"/>
    </source>
</evidence>
<dbReference type="SMART" id="SM00146">
    <property type="entry name" value="PI3Kc"/>
    <property type="match status" value="1"/>
</dbReference>
<gene>
    <name evidence="5" type="ORF">HDID_LOCUS9158</name>
</gene>
<feature type="coiled-coil region" evidence="1">
    <location>
        <begin position="3745"/>
        <end position="3772"/>
    </location>
</feature>
<proteinExistence type="predicted"/>
<dbReference type="InterPro" id="IPR050517">
    <property type="entry name" value="DDR_Repair_Kinase"/>
</dbReference>
<dbReference type="EMBL" id="UYSG01011226">
    <property type="protein sequence ID" value="VDL61476.1"/>
    <property type="molecule type" value="Genomic_DNA"/>
</dbReference>
<evidence type="ECO:0000313" key="6">
    <source>
        <dbReference type="Proteomes" id="UP000274504"/>
    </source>
</evidence>
<dbReference type="GO" id="GO:0006303">
    <property type="term" value="P:double-strand break repair via nonhomologous end joining"/>
    <property type="evidence" value="ECO:0007669"/>
    <property type="project" value="InterPro"/>
</dbReference>